<dbReference type="EMBL" id="CP011801">
    <property type="protein sequence ID" value="ALA59918.1"/>
    <property type="molecule type" value="Genomic_DNA"/>
</dbReference>
<dbReference type="InterPro" id="IPR002201">
    <property type="entry name" value="Glyco_trans_9"/>
</dbReference>
<evidence type="ECO:0000313" key="3">
    <source>
        <dbReference type="EMBL" id="ALA59918.1"/>
    </source>
</evidence>
<protein>
    <submittedName>
        <fullName evidence="3">Putative Lipopolysaccharide heptosyltransferase II</fullName>
        <ecNumber evidence="3">2.4.-.-</ecNumber>
    </submittedName>
</protein>
<keyword evidence="4" id="KW-1185">Reference proteome</keyword>
<dbReference type="GO" id="GO:0008713">
    <property type="term" value="F:ADP-heptose-lipopolysaccharide heptosyltransferase activity"/>
    <property type="evidence" value="ECO:0007669"/>
    <property type="project" value="TreeGrafter"/>
</dbReference>
<dbReference type="PATRIC" id="fig|42253.5.peg.3477"/>
<gene>
    <name evidence="3" type="ORF">NITMOv2_3526</name>
</gene>
<dbReference type="EC" id="2.4.-.-" evidence="3"/>
<dbReference type="GO" id="GO:0005829">
    <property type="term" value="C:cytosol"/>
    <property type="evidence" value="ECO:0007669"/>
    <property type="project" value="TreeGrafter"/>
</dbReference>
<dbReference type="PANTHER" id="PTHR30160:SF1">
    <property type="entry name" value="LIPOPOLYSACCHARIDE 1,2-N-ACETYLGLUCOSAMINETRANSFERASE-RELATED"/>
    <property type="match status" value="1"/>
</dbReference>
<evidence type="ECO:0000313" key="4">
    <source>
        <dbReference type="Proteomes" id="UP000069205"/>
    </source>
</evidence>
<keyword evidence="2 3" id="KW-0808">Transferase</keyword>
<dbReference type="Gene3D" id="3.40.50.2000">
    <property type="entry name" value="Glycogen Phosphorylase B"/>
    <property type="match status" value="2"/>
</dbReference>
<evidence type="ECO:0000256" key="1">
    <source>
        <dbReference type="ARBA" id="ARBA00022676"/>
    </source>
</evidence>
<evidence type="ECO:0000256" key="2">
    <source>
        <dbReference type="ARBA" id="ARBA00022679"/>
    </source>
</evidence>
<dbReference type="InterPro" id="IPR051199">
    <property type="entry name" value="LPS_LOS_Heptosyltrfase"/>
</dbReference>
<dbReference type="GO" id="GO:0009244">
    <property type="term" value="P:lipopolysaccharide core region biosynthetic process"/>
    <property type="evidence" value="ECO:0007669"/>
    <property type="project" value="TreeGrafter"/>
</dbReference>
<dbReference type="AlphaFoldDB" id="A0A0K2GG45"/>
<keyword evidence="1 3" id="KW-0328">Glycosyltransferase</keyword>
<dbReference type="KEGG" id="nmv:NITMOv2_3526"/>
<proteinExistence type="predicted"/>
<dbReference type="PANTHER" id="PTHR30160">
    <property type="entry name" value="TETRAACYLDISACCHARIDE 4'-KINASE-RELATED"/>
    <property type="match status" value="1"/>
</dbReference>
<sequence>MANMPAVQRILLIKPSSLGDIVHTMPVVAAVKQRWPAAHLTWLVKRRWAELVERIEGVDRVWPFDATLGGALRVLPALRSERWDLVLDLQGLFRSAVIGRLSGGGVRVGFANGREGSPWFYTTRVPVPTSEMHAVDRYLLAAEAVGAAPLGEPRFRFKIDEQDQRVVRELLRSRGVQDQSWIAMHVSARWETKRWPLESFAAVADQLTKEGLGPLVVMGGEGERSEVERLKRLVTSSVIDVAGAVPLGYLPAFLSKAAAMITNDSGPMHIAAAVGTPVVALFGPTSVRRTGPYGDQHTVLTHEISCRPCFSRICRNGEPLACLTQITPARVVDAVKIRRRMRGTVALP</sequence>
<dbReference type="STRING" id="42253.NITMOv2_3526"/>
<organism evidence="3 4">
    <name type="scientific">Nitrospira moscoviensis</name>
    <dbReference type="NCBI Taxonomy" id="42253"/>
    <lineage>
        <taxon>Bacteria</taxon>
        <taxon>Pseudomonadati</taxon>
        <taxon>Nitrospirota</taxon>
        <taxon>Nitrospiria</taxon>
        <taxon>Nitrospirales</taxon>
        <taxon>Nitrospiraceae</taxon>
        <taxon>Nitrospira</taxon>
    </lineage>
</organism>
<dbReference type="CDD" id="cd03789">
    <property type="entry name" value="GT9_LPS_heptosyltransferase"/>
    <property type="match status" value="1"/>
</dbReference>
<dbReference type="SUPFAM" id="SSF53756">
    <property type="entry name" value="UDP-Glycosyltransferase/glycogen phosphorylase"/>
    <property type="match status" value="1"/>
</dbReference>
<reference evidence="3 4" key="1">
    <citation type="journal article" date="2015" name="Proc. Natl. Acad. Sci. U.S.A.">
        <title>Expanded metabolic versatility of ubiquitous nitrite-oxidizing bacteria from the genus Nitrospira.</title>
        <authorList>
            <person name="Koch H."/>
            <person name="Lucker S."/>
            <person name="Albertsen M."/>
            <person name="Kitzinger K."/>
            <person name="Herbold C."/>
            <person name="Spieck E."/>
            <person name="Nielsen P.H."/>
            <person name="Wagner M."/>
            <person name="Daims H."/>
        </authorList>
    </citation>
    <scope>NUCLEOTIDE SEQUENCE [LARGE SCALE GENOMIC DNA]</scope>
    <source>
        <strain evidence="3 4">NSP M-1</strain>
    </source>
</reference>
<dbReference type="Pfam" id="PF01075">
    <property type="entry name" value="Glyco_transf_9"/>
    <property type="match status" value="1"/>
</dbReference>
<name>A0A0K2GG45_NITMO</name>
<dbReference type="OrthoDB" id="9797795at2"/>
<dbReference type="Proteomes" id="UP000069205">
    <property type="component" value="Chromosome"/>
</dbReference>
<accession>A0A0K2GG45</accession>
<dbReference type="RefSeq" id="WP_083448119.1">
    <property type="nucleotide sequence ID" value="NZ_CP011801.1"/>
</dbReference>